<dbReference type="OrthoDB" id="5397962at2"/>
<accession>A0A0B5B802</accession>
<reference evidence="1 2" key="1">
    <citation type="journal article" date="2015" name="Genome Announc.">
        <title>Complete Genome of Geobacter pickeringii G13T, a Metal-Reducing Isolate from Sedimentary Kaolin Deposits.</title>
        <authorList>
            <person name="Badalamenti J.P."/>
            <person name="Bond D.R."/>
        </authorList>
    </citation>
    <scope>NUCLEOTIDE SEQUENCE [LARGE SCALE GENOMIC DNA]</scope>
    <source>
        <strain evidence="1 2">G13</strain>
    </source>
</reference>
<evidence type="ECO:0000313" key="2">
    <source>
        <dbReference type="Proteomes" id="UP000057609"/>
    </source>
</evidence>
<sequence length="60" mass="6819">MSFVKTWYTLEEAVAKFGVEKGAILHWVEEGIVRTEDANGKVVRVNGDDIELKVQELTRL</sequence>
<organism evidence="1 2">
    <name type="scientific">Geobacter pickeringii</name>
    <dbReference type="NCBI Taxonomy" id="345632"/>
    <lineage>
        <taxon>Bacteria</taxon>
        <taxon>Pseudomonadati</taxon>
        <taxon>Thermodesulfobacteriota</taxon>
        <taxon>Desulfuromonadia</taxon>
        <taxon>Geobacterales</taxon>
        <taxon>Geobacteraceae</taxon>
        <taxon>Geobacter</taxon>
    </lineage>
</organism>
<dbReference type="Proteomes" id="UP000057609">
    <property type="component" value="Chromosome"/>
</dbReference>
<gene>
    <name evidence="1" type="ORF">GPICK_04460</name>
</gene>
<dbReference type="STRING" id="345632.GPICK_04460"/>
<protein>
    <submittedName>
        <fullName evidence="1">MerR family transcriptional regulator</fullName>
    </submittedName>
</protein>
<keyword evidence="2" id="KW-1185">Reference proteome</keyword>
<proteinExistence type="predicted"/>
<dbReference type="EMBL" id="CP009788">
    <property type="protein sequence ID" value="AJE02718.1"/>
    <property type="molecule type" value="Genomic_DNA"/>
</dbReference>
<dbReference type="RefSeq" id="WP_039740828.1">
    <property type="nucleotide sequence ID" value="NZ_CP009788.1"/>
</dbReference>
<evidence type="ECO:0000313" key="1">
    <source>
        <dbReference type="EMBL" id="AJE02718.1"/>
    </source>
</evidence>
<dbReference type="KEGG" id="gpi:GPICK_04460"/>
<name>A0A0B5B802_9BACT</name>
<dbReference type="Gene3D" id="1.10.1660.10">
    <property type="match status" value="1"/>
</dbReference>
<dbReference type="HOGENOM" id="CLU_2934945_0_0_7"/>
<dbReference type="AlphaFoldDB" id="A0A0B5B802"/>